<protein>
    <submittedName>
        <fullName evidence="1">Uncharacterized protein</fullName>
    </submittedName>
</protein>
<reference evidence="1 2" key="1">
    <citation type="journal article" date="2018" name="IMA Fungus">
        <title>IMA Genome-F 10: Nine draft genome sequences of Claviceps purpurea s.lat., including C. arundinis, C. humidiphila, and C. cf. spartinae, pseudomolecules for the pitch canker pathogen Fusarium circinatum, draft genome of Davidsoniella eucalypti, Grosmannia galeiformis, Quambalaria eucalypti, and Teratosphaeria destructans.</title>
        <authorList>
            <person name="Wingfield B.D."/>
            <person name="Liu M."/>
            <person name="Nguyen H.D."/>
            <person name="Lane F.A."/>
            <person name="Morgan S.W."/>
            <person name="De Vos L."/>
            <person name="Wilken P.M."/>
            <person name="Duong T.A."/>
            <person name="Aylward J."/>
            <person name="Coetzee M.P."/>
            <person name="Dadej K."/>
            <person name="De Beer Z.W."/>
            <person name="Findlay W."/>
            <person name="Havenga M."/>
            <person name="Kolarik M."/>
            <person name="Menzies J.G."/>
            <person name="Naidoo K."/>
            <person name="Pochopski O."/>
            <person name="Shoukouhi P."/>
            <person name="Santana Q.C."/>
            <person name="Seifert K.A."/>
            <person name="Soal N."/>
            <person name="Steenkamp E.T."/>
            <person name="Tatham C.T."/>
            <person name="van der Nest M.A."/>
            <person name="Wingfield M.J."/>
        </authorList>
    </citation>
    <scope>NUCLEOTIDE SEQUENCE [LARGE SCALE GENOMIC DNA]</scope>
    <source>
        <strain evidence="1">CMW44962</strain>
    </source>
</reference>
<dbReference type="EMBL" id="RIBY02000047">
    <property type="protein sequence ID" value="KAH9845496.1"/>
    <property type="molecule type" value="Genomic_DNA"/>
</dbReference>
<name>A0A9W7W7B4_9PEZI</name>
<gene>
    <name evidence="1" type="ORF">Tdes44962_MAKER06530</name>
</gene>
<dbReference type="Proteomes" id="UP001138500">
    <property type="component" value="Unassembled WGS sequence"/>
</dbReference>
<evidence type="ECO:0000313" key="1">
    <source>
        <dbReference type="EMBL" id="KAH9845496.1"/>
    </source>
</evidence>
<evidence type="ECO:0000313" key="2">
    <source>
        <dbReference type="Proteomes" id="UP001138500"/>
    </source>
</evidence>
<accession>A0A9W7W7B4</accession>
<comment type="caution">
    <text evidence="1">The sequence shown here is derived from an EMBL/GenBank/DDBJ whole genome shotgun (WGS) entry which is preliminary data.</text>
</comment>
<organism evidence="1 2">
    <name type="scientific">Teratosphaeria destructans</name>
    <dbReference type="NCBI Taxonomy" id="418781"/>
    <lineage>
        <taxon>Eukaryota</taxon>
        <taxon>Fungi</taxon>
        <taxon>Dikarya</taxon>
        <taxon>Ascomycota</taxon>
        <taxon>Pezizomycotina</taxon>
        <taxon>Dothideomycetes</taxon>
        <taxon>Dothideomycetidae</taxon>
        <taxon>Mycosphaerellales</taxon>
        <taxon>Teratosphaeriaceae</taxon>
        <taxon>Teratosphaeria</taxon>
    </lineage>
</organism>
<dbReference type="AlphaFoldDB" id="A0A9W7W7B4"/>
<keyword evidence="2" id="KW-1185">Reference proteome</keyword>
<sequence>MAESSRPVPEASLCVCACRKRMPAVSCAVTGSSWLTRGSMGQPTRRSRGCRSGRRWGICGRS</sequence>
<feature type="non-terminal residue" evidence="1">
    <location>
        <position position="62"/>
    </location>
</feature>
<reference evidence="1 2" key="2">
    <citation type="journal article" date="2021" name="Curr. Genet.">
        <title>Genetic response to nitrogen starvation in the aggressive Eucalyptus foliar pathogen Teratosphaeria destructans.</title>
        <authorList>
            <person name="Havenga M."/>
            <person name="Wingfield B.D."/>
            <person name="Wingfield M.J."/>
            <person name="Dreyer L.L."/>
            <person name="Roets F."/>
            <person name="Aylward J."/>
        </authorList>
    </citation>
    <scope>NUCLEOTIDE SEQUENCE [LARGE SCALE GENOMIC DNA]</scope>
    <source>
        <strain evidence="1">CMW44962</strain>
    </source>
</reference>
<proteinExistence type="predicted"/>